<feature type="region of interest" description="Disordered" evidence="1">
    <location>
        <begin position="1"/>
        <end position="134"/>
    </location>
</feature>
<sequence length="163" mass="17591">LAPSMTTSLHRPTSAHFTRRAPPPSPLEMSLPGMPLSSSSAHSSPAPYSPSICSTSPVQSPNSTSASSTHSLGPVRVSPISKTSITPPNRNRSASLNFGPGDRFIMNGVRTGPQPARMPLGTRHSDSTQVSTPSRRRRVSIDENYETTAQFIEQMRKELIKQL</sequence>
<evidence type="ECO:0000256" key="1">
    <source>
        <dbReference type="SAM" id="MobiDB-lite"/>
    </source>
</evidence>
<feature type="non-terminal residue" evidence="2">
    <location>
        <position position="1"/>
    </location>
</feature>
<proteinExistence type="predicted"/>
<dbReference type="AlphaFoldDB" id="A0AAV5V2K3"/>
<protein>
    <submittedName>
        <fullName evidence="2">Uncharacterized protein</fullName>
    </submittedName>
</protein>
<gene>
    <name evidence="2" type="ORF">PFISCL1PPCAC_4012</name>
</gene>
<feature type="compositionally biased region" description="Polar residues" evidence="1">
    <location>
        <begin position="80"/>
        <end position="96"/>
    </location>
</feature>
<dbReference type="EMBL" id="BTSY01000002">
    <property type="protein sequence ID" value="GMT12715.1"/>
    <property type="molecule type" value="Genomic_DNA"/>
</dbReference>
<keyword evidence="3" id="KW-1185">Reference proteome</keyword>
<feature type="compositionally biased region" description="Polar residues" evidence="1">
    <location>
        <begin position="1"/>
        <end position="11"/>
    </location>
</feature>
<evidence type="ECO:0000313" key="3">
    <source>
        <dbReference type="Proteomes" id="UP001432322"/>
    </source>
</evidence>
<comment type="caution">
    <text evidence="2">The sequence shown here is derived from an EMBL/GenBank/DDBJ whole genome shotgun (WGS) entry which is preliminary data.</text>
</comment>
<name>A0AAV5V2K3_9BILA</name>
<accession>A0AAV5V2K3</accession>
<organism evidence="2 3">
    <name type="scientific">Pristionchus fissidentatus</name>
    <dbReference type="NCBI Taxonomy" id="1538716"/>
    <lineage>
        <taxon>Eukaryota</taxon>
        <taxon>Metazoa</taxon>
        <taxon>Ecdysozoa</taxon>
        <taxon>Nematoda</taxon>
        <taxon>Chromadorea</taxon>
        <taxon>Rhabditida</taxon>
        <taxon>Rhabditina</taxon>
        <taxon>Diplogasteromorpha</taxon>
        <taxon>Diplogasteroidea</taxon>
        <taxon>Neodiplogasteridae</taxon>
        <taxon>Pristionchus</taxon>
    </lineage>
</organism>
<feature type="compositionally biased region" description="Low complexity" evidence="1">
    <location>
        <begin position="27"/>
        <end position="71"/>
    </location>
</feature>
<reference evidence="2" key="1">
    <citation type="submission" date="2023-10" db="EMBL/GenBank/DDBJ databases">
        <title>Genome assembly of Pristionchus species.</title>
        <authorList>
            <person name="Yoshida K."/>
            <person name="Sommer R.J."/>
        </authorList>
    </citation>
    <scope>NUCLEOTIDE SEQUENCE</scope>
    <source>
        <strain evidence="2">RS5133</strain>
    </source>
</reference>
<dbReference type="Proteomes" id="UP001432322">
    <property type="component" value="Unassembled WGS sequence"/>
</dbReference>
<evidence type="ECO:0000313" key="2">
    <source>
        <dbReference type="EMBL" id="GMT12715.1"/>
    </source>
</evidence>